<dbReference type="OrthoDB" id="3539644at2759"/>
<organism evidence="3 4">
    <name type="scientific">Dendryphion nanum</name>
    <dbReference type="NCBI Taxonomy" id="256645"/>
    <lineage>
        <taxon>Eukaryota</taxon>
        <taxon>Fungi</taxon>
        <taxon>Dikarya</taxon>
        <taxon>Ascomycota</taxon>
        <taxon>Pezizomycotina</taxon>
        <taxon>Dothideomycetes</taxon>
        <taxon>Pleosporomycetidae</taxon>
        <taxon>Pleosporales</taxon>
        <taxon>Torulaceae</taxon>
        <taxon>Dendryphion</taxon>
    </lineage>
</organism>
<dbReference type="EMBL" id="JAGMWT010000011">
    <property type="protein sequence ID" value="KAH7119997.1"/>
    <property type="molecule type" value="Genomic_DNA"/>
</dbReference>
<evidence type="ECO:0000313" key="4">
    <source>
        <dbReference type="Proteomes" id="UP000700596"/>
    </source>
</evidence>
<keyword evidence="2" id="KW-0812">Transmembrane</keyword>
<feature type="region of interest" description="Disordered" evidence="1">
    <location>
        <begin position="1"/>
        <end position="28"/>
    </location>
</feature>
<name>A0A9P9DJB0_9PLEO</name>
<keyword evidence="2" id="KW-1133">Transmembrane helix</keyword>
<evidence type="ECO:0000313" key="3">
    <source>
        <dbReference type="EMBL" id="KAH7119997.1"/>
    </source>
</evidence>
<sequence>MPDVLSEKAPLMDVEKDSDHRQEPTDVSSLLPTKDLHAENTLTRYWGKLQAVQRSRAGFQTGLFRVISSILIILGLIILFTKPWQEVRGERLFRESALAKTPPDIHSMRYSKSRTYPVCSSIVSKNFRYEFNIPTHDSIPKEWRLIDTAVYNKHVKGQVVIARGDFFQESDIEVHVSVRSSKDIDFDNSVKFSPTHISLRLDYRFETSSNDCVVIDVVVYLRPYPKIHSRILQVHTNNLDIRFQESLNWEVDNLIVNSAHGDLVLDANLWVEPLVAHNVSFSTIYGTIFGIFVPYANLKVHSDHGMVDLWLMPHLLRDRPFYPENVSISTISADIWVQGFFEGWALHPYTHRIDVATHLGNIHAAVPHGLYTNVSSIFGDIWTVIQPFGASGPDIVNEIYTRTEFGSIRQLWLFEPQNETRYEKEPVKYNSIFNLVAHHEAKNGTMDMQYPHSWCGHMEARINDGEIFFDARSHDNDIKKGDGYVKLNRTHKGSKCSSQVDVHMNTGSMKIEFAG</sequence>
<feature type="transmembrane region" description="Helical" evidence="2">
    <location>
        <begin position="63"/>
        <end position="81"/>
    </location>
</feature>
<protein>
    <submittedName>
        <fullName evidence="3">Uncharacterized protein</fullName>
    </submittedName>
</protein>
<evidence type="ECO:0000256" key="2">
    <source>
        <dbReference type="SAM" id="Phobius"/>
    </source>
</evidence>
<keyword evidence="4" id="KW-1185">Reference proteome</keyword>
<feature type="compositionally biased region" description="Basic and acidic residues" evidence="1">
    <location>
        <begin position="13"/>
        <end position="24"/>
    </location>
</feature>
<gene>
    <name evidence="3" type="ORF">B0J11DRAFT_591037</name>
</gene>
<comment type="caution">
    <text evidence="3">The sequence shown here is derived from an EMBL/GenBank/DDBJ whole genome shotgun (WGS) entry which is preliminary data.</text>
</comment>
<dbReference type="AlphaFoldDB" id="A0A9P9DJB0"/>
<keyword evidence="2" id="KW-0472">Membrane</keyword>
<accession>A0A9P9DJB0</accession>
<evidence type="ECO:0000256" key="1">
    <source>
        <dbReference type="SAM" id="MobiDB-lite"/>
    </source>
</evidence>
<reference evidence="3" key="1">
    <citation type="journal article" date="2021" name="Nat. Commun.">
        <title>Genetic determinants of endophytism in the Arabidopsis root mycobiome.</title>
        <authorList>
            <person name="Mesny F."/>
            <person name="Miyauchi S."/>
            <person name="Thiergart T."/>
            <person name="Pickel B."/>
            <person name="Atanasova L."/>
            <person name="Karlsson M."/>
            <person name="Huettel B."/>
            <person name="Barry K.W."/>
            <person name="Haridas S."/>
            <person name="Chen C."/>
            <person name="Bauer D."/>
            <person name="Andreopoulos W."/>
            <person name="Pangilinan J."/>
            <person name="LaButti K."/>
            <person name="Riley R."/>
            <person name="Lipzen A."/>
            <person name="Clum A."/>
            <person name="Drula E."/>
            <person name="Henrissat B."/>
            <person name="Kohler A."/>
            <person name="Grigoriev I.V."/>
            <person name="Martin F.M."/>
            <person name="Hacquard S."/>
        </authorList>
    </citation>
    <scope>NUCLEOTIDE SEQUENCE</scope>
    <source>
        <strain evidence="3">MPI-CAGE-CH-0243</strain>
    </source>
</reference>
<proteinExistence type="predicted"/>
<dbReference type="Proteomes" id="UP000700596">
    <property type="component" value="Unassembled WGS sequence"/>
</dbReference>